<keyword evidence="4" id="KW-1185">Reference proteome</keyword>
<reference evidence="1 3" key="3">
    <citation type="journal article" date="2024" name="Syst. Appl. Microbiol.">
        <title>Helicobacter cappadocius sp. nov., from lizards: The first psychrotrophic Helicobacter species.</title>
        <authorList>
            <person name="Aydin F."/>
            <person name="Tarhane S."/>
            <person name="Karakaya E."/>
            <person name="Abay S."/>
            <person name="Kayman T."/>
            <person name="Guran O."/>
            <person name="Bozkurt E."/>
            <person name="Uzum N."/>
            <person name="Avci A."/>
            <person name="Olgun K."/>
            <person name="Jablonski D."/>
            <person name="Guran C."/>
            <person name="Burcin Saticioglu I."/>
        </authorList>
    </citation>
    <scope>NUCLEOTIDE SEQUENCE [LARGE SCALE GENOMIC DNA]</scope>
    <source>
        <strain evidence="1">Faydin-H75</strain>
        <strain evidence="3">faydin-H76</strain>
    </source>
</reference>
<name>A0AA90PJZ4_9HELI</name>
<dbReference type="EMBL" id="JAUPEV010000012">
    <property type="protein sequence ID" value="MDO7253670.1"/>
    <property type="molecule type" value="Genomic_DNA"/>
</dbReference>
<dbReference type="RefSeq" id="WP_305517510.1">
    <property type="nucleotide sequence ID" value="NZ_JAUPEV010000012.1"/>
</dbReference>
<evidence type="ECO:0000313" key="2">
    <source>
        <dbReference type="EMBL" id="MDP2539642.1"/>
    </source>
</evidence>
<reference evidence="1" key="2">
    <citation type="submission" date="2023-07" db="EMBL/GenBank/DDBJ databases">
        <authorList>
            <person name="Aydin F."/>
            <person name="Tarhane S."/>
            <person name="Saticioglu I.B."/>
            <person name="Karakaya E."/>
            <person name="Abay S."/>
            <person name="Guran O."/>
            <person name="Bozkurt E."/>
            <person name="Uzum N."/>
            <person name="Olgun K."/>
            <person name="Jablonski D."/>
        </authorList>
    </citation>
    <scope>NUCLEOTIDE SEQUENCE</scope>
    <source>
        <strain evidence="1">Faydin-H75</strain>
    </source>
</reference>
<dbReference type="InterPro" id="IPR021011">
    <property type="entry name" value="HobA"/>
</dbReference>
<proteinExistence type="predicted"/>
<dbReference type="Gene3D" id="3.40.50.11670">
    <property type="entry name" value="DNA replication regulator HobA"/>
    <property type="match status" value="1"/>
</dbReference>
<dbReference type="Proteomes" id="UP001177258">
    <property type="component" value="Unassembled WGS sequence"/>
</dbReference>
<reference evidence="2 4" key="1">
    <citation type="submission" date="2023-07" db="EMBL/GenBank/DDBJ databases">
        <title>Unpublished Manusciprt.</title>
        <authorList>
            <person name="Aydin F."/>
            <person name="Tarhane S."/>
            <person name="Saticioglu I.B."/>
            <person name="Karakaya E."/>
            <person name="Abay S."/>
            <person name="Guran O."/>
            <person name="Bozkurt E."/>
            <person name="Uzum N."/>
            <person name="Olgun K."/>
            <person name="Jablonski D."/>
        </authorList>
    </citation>
    <scope>NUCLEOTIDE SEQUENCE</scope>
    <source>
        <strain evidence="4">faydin-H75</strain>
        <strain evidence="2">Faydin-H76</strain>
    </source>
</reference>
<organism evidence="2 3">
    <name type="scientific">Helicobacter cappadocius</name>
    <dbReference type="NCBI Taxonomy" id="3063998"/>
    <lineage>
        <taxon>Bacteria</taxon>
        <taxon>Pseudomonadati</taxon>
        <taxon>Campylobacterota</taxon>
        <taxon>Epsilonproteobacteria</taxon>
        <taxon>Campylobacterales</taxon>
        <taxon>Helicobacteraceae</taxon>
        <taxon>Helicobacter</taxon>
    </lineage>
</organism>
<comment type="caution">
    <text evidence="2">The sequence shown here is derived from an EMBL/GenBank/DDBJ whole genome shotgun (WGS) entry which is preliminary data.</text>
</comment>
<accession>A0AA90PJZ4</accession>
<dbReference type="EMBL" id="JAUYZK010000012">
    <property type="protein sequence ID" value="MDP2539642.1"/>
    <property type="molecule type" value="Genomic_DNA"/>
</dbReference>
<dbReference type="Proteomes" id="UP001240777">
    <property type="component" value="Unassembled WGS sequence"/>
</dbReference>
<sequence length="183" mass="21157">MTAAIEISDWMLKAIREESESVAMMSGWLEMERYQWVSMTSRTIGHILNGGTLLVCTDEDRQWFGKYIVSSINRLGGKSRPILPVFNFTDLLPKVFKENSLINDALDISYKDYMFWYIGKTGNPLANLAFSRENGFFWIFDDSIQDGLTLSSLDTMIDYKLIQLFRIFEKTLFDALFGKIILE</sequence>
<evidence type="ECO:0000313" key="1">
    <source>
        <dbReference type="EMBL" id="MDO7253670.1"/>
    </source>
</evidence>
<evidence type="ECO:0000313" key="4">
    <source>
        <dbReference type="Proteomes" id="UP001240777"/>
    </source>
</evidence>
<gene>
    <name evidence="1" type="ORF">Q5I04_07080</name>
    <name evidence="2" type="ORF">Q5I06_07635</name>
</gene>
<dbReference type="InterPro" id="IPR038381">
    <property type="entry name" value="HobA_sf"/>
</dbReference>
<evidence type="ECO:0000313" key="3">
    <source>
        <dbReference type="Proteomes" id="UP001177258"/>
    </source>
</evidence>
<dbReference type="AlphaFoldDB" id="A0AA90PJZ4"/>
<protein>
    <submittedName>
        <fullName evidence="2">HobA family DNA replication regulator</fullName>
    </submittedName>
</protein>
<dbReference type="Pfam" id="PF12163">
    <property type="entry name" value="HobA"/>
    <property type="match status" value="1"/>
</dbReference>